<gene>
    <name evidence="1" type="ORF">BV22DRAFT_1047340</name>
</gene>
<protein>
    <submittedName>
        <fullName evidence="1">Uncharacterized protein</fullName>
    </submittedName>
</protein>
<keyword evidence="2" id="KW-1185">Reference proteome</keyword>
<accession>A0ACB8BGI8</accession>
<evidence type="ECO:0000313" key="2">
    <source>
        <dbReference type="Proteomes" id="UP000790709"/>
    </source>
</evidence>
<name>A0ACB8BGI8_9AGAM</name>
<comment type="caution">
    <text evidence="1">The sequence shown here is derived from an EMBL/GenBank/DDBJ whole genome shotgun (WGS) entry which is preliminary data.</text>
</comment>
<organism evidence="1 2">
    <name type="scientific">Leucogyrophana mollusca</name>
    <dbReference type="NCBI Taxonomy" id="85980"/>
    <lineage>
        <taxon>Eukaryota</taxon>
        <taxon>Fungi</taxon>
        <taxon>Dikarya</taxon>
        <taxon>Basidiomycota</taxon>
        <taxon>Agaricomycotina</taxon>
        <taxon>Agaricomycetes</taxon>
        <taxon>Agaricomycetidae</taxon>
        <taxon>Boletales</taxon>
        <taxon>Boletales incertae sedis</taxon>
        <taxon>Leucogyrophana</taxon>
    </lineage>
</organism>
<proteinExistence type="predicted"/>
<dbReference type="EMBL" id="MU266420">
    <property type="protein sequence ID" value="KAH7924612.1"/>
    <property type="molecule type" value="Genomic_DNA"/>
</dbReference>
<reference evidence="1" key="1">
    <citation type="journal article" date="2021" name="New Phytol.">
        <title>Evolutionary innovations through gain and loss of genes in the ectomycorrhizal Boletales.</title>
        <authorList>
            <person name="Wu G."/>
            <person name="Miyauchi S."/>
            <person name="Morin E."/>
            <person name="Kuo A."/>
            <person name="Drula E."/>
            <person name="Varga T."/>
            <person name="Kohler A."/>
            <person name="Feng B."/>
            <person name="Cao Y."/>
            <person name="Lipzen A."/>
            <person name="Daum C."/>
            <person name="Hundley H."/>
            <person name="Pangilinan J."/>
            <person name="Johnson J."/>
            <person name="Barry K."/>
            <person name="LaButti K."/>
            <person name="Ng V."/>
            <person name="Ahrendt S."/>
            <person name="Min B."/>
            <person name="Choi I.G."/>
            <person name="Park H."/>
            <person name="Plett J.M."/>
            <person name="Magnuson J."/>
            <person name="Spatafora J.W."/>
            <person name="Nagy L.G."/>
            <person name="Henrissat B."/>
            <person name="Grigoriev I.V."/>
            <person name="Yang Z.L."/>
            <person name="Xu J."/>
            <person name="Martin F.M."/>
        </authorList>
    </citation>
    <scope>NUCLEOTIDE SEQUENCE</scope>
    <source>
        <strain evidence="1">KUC20120723A-06</strain>
    </source>
</reference>
<dbReference type="Proteomes" id="UP000790709">
    <property type="component" value="Unassembled WGS sequence"/>
</dbReference>
<evidence type="ECO:0000313" key="1">
    <source>
        <dbReference type="EMBL" id="KAH7924612.1"/>
    </source>
</evidence>
<sequence>MTLYSLCRATFDRLLSQWRCGSPAHDADTKRLGKYCASSACELFAYHKKYHRASCAAGLSLQYFTELPTTTALDGSAFLGHRLFPQAGWQAKAVGRALGGRVWAKISVIKWEVWIEDPDTKNSRIHAGTMDEWRRSVDSAPYGLSPSNAGQSQTVGW</sequence>